<evidence type="ECO:0000256" key="4">
    <source>
        <dbReference type="SAM" id="MobiDB-lite"/>
    </source>
</evidence>
<dbReference type="InterPro" id="IPR037524">
    <property type="entry name" value="PA14/GLEYA"/>
</dbReference>
<dbReference type="OrthoDB" id="9757642at2"/>
<feature type="compositionally biased region" description="Gly residues" evidence="4">
    <location>
        <begin position="48"/>
        <end position="65"/>
    </location>
</feature>
<dbReference type="PANTHER" id="PTHR31137">
    <property type="entry name" value="PROTEIN PSIB-RELATED-RELATED"/>
    <property type="match status" value="1"/>
</dbReference>
<dbReference type="EMBL" id="ASRX01000011">
    <property type="protein sequence ID" value="EYF07248.1"/>
    <property type="molecule type" value="Genomic_DNA"/>
</dbReference>
<feature type="region of interest" description="Disordered" evidence="4">
    <location>
        <begin position="44"/>
        <end position="65"/>
    </location>
</feature>
<evidence type="ECO:0000256" key="2">
    <source>
        <dbReference type="ARBA" id="ARBA00022729"/>
    </source>
</evidence>
<protein>
    <recommendedName>
        <fullName evidence="6">PA14 domain-containing protein</fullName>
    </recommendedName>
</protein>
<feature type="chain" id="PRO_5001496531" description="PA14 domain-containing protein" evidence="5">
    <location>
        <begin position="45"/>
        <end position="309"/>
    </location>
</feature>
<evidence type="ECO:0000256" key="5">
    <source>
        <dbReference type="SAM" id="SignalP"/>
    </source>
</evidence>
<dbReference type="InterPro" id="IPR051154">
    <property type="entry name" value="Prespore-cell_inducing_factor"/>
</dbReference>
<comment type="caution">
    <text evidence="7">The sequence shown here is derived from an EMBL/GenBank/DDBJ whole genome shotgun (WGS) entry which is preliminary data.</text>
</comment>
<feature type="compositionally biased region" description="Pro residues" evidence="4">
    <location>
        <begin position="1"/>
        <end position="18"/>
    </location>
</feature>
<accession>A0A017TD75</accession>
<evidence type="ECO:0000256" key="1">
    <source>
        <dbReference type="ARBA" id="ARBA00008709"/>
    </source>
</evidence>
<dbReference type="AlphaFoldDB" id="A0A017TD75"/>
<dbReference type="STRING" id="1192034.CAP_0727"/>
<dbReference type="GO" id="GO:0005576">
    <property type="term" value="C:extracellular region"/>
    <property type="evidence" value="ECO:0007669"/>
    <property type="project" value="TreeGrafter"/>
</dbReference>
<dbReference type="InterPro" id="IPR011658">
    <property type="entry name" value="PA14_dom"/>
</dbReference>
<reference evidence="7 8" key="1">
    <citation type="submission" date="2013-05" db="EMBL/GenBank/DDBJ databases">
        <title>Genome assembly of Chondromyces apiculatus DSM 436.</title>
        <authorList>
            <person name="Sharma G."/>
            <person name="Khatri I."/>
            <person name="Kaur C."/>
            <person name="Mayilraj S."/>
            <person name="Subramanian S."/>
        </authorList>
    </citation>
    <scope>NUCLEOTIDE SEQUENCE [LARGE SCALE GENOMIC DNA]</scope>
    <source>
        <strain evidence="7 8">DSM 436</strain>
    </source>
</reference>
<proteinExistence type="inferred from homology"/>
<evidence type="ECO:0000256" key="3">
    <source>
        <dbReference type="ARBA" id="ARBA00023180"/>
    </source>
</evidence>
<evidence type="ECO:0000313" key="8">
    <source>
        <dbReference type="Proteomes" id="UP000019678"/>
    </source>
</evidence>
<feature type="region of interest" description="Disordered" evidence="4">
    <location>
        <begin position="1"/>
        <end position="21"/>
    </location>
</feature>
<evidence type="ECO:0000259" key="6">
    <source>
        <dbReference type="PROSITE" id="PS51820"/>
    </source>
</evidence>
<dbReference type="InterPro" id="IPR011874">
    <property type="entry name" value="Fibro_Slime"/>
</dbReference>
<dbReference type="Pfam" id="PF07691">
    <property type="entry name" value="PA14"/>
    <property type="match status" value="1"/>
</dbReference>
<dbReference type="NCBIfam" id="TIGR02148">
    <property type="entry name" value="Fibro_Slime"/>
    <property type="match status" value="1"/>
</dbReference>
<dbReference type="RefSeq" id="WP_081864682.1">
    <property type="nucleotide sequence ID" value="NZ_ASRX01000011.1"/>
</dbReference>
<organism evidence="7 8">
    <name type="scientific">Chondromyces apiculatus DSM 436</name>
    <dbReference type="NCBI Taxonomy" id="1192034"/>
    <lineage>
        <taxon>Bacteria</taxon>
        <taxon>Pseudomonadati</taxon>
        <taxon>Myxococcota</taxon>
        <taxon>Polyangia</taxon>
        <taxon>Polyangiales</taxon>
        <taxon>Polyangiaceae</taxon>
        <taxon>Chondromyces</taxon>
    </lineage>
</organism>
<feature type="signal peptide" evidence="5">
    <location>
        <begin position="1"/>
        <end position="44"/>
    </location>
</feature>
<dbReference type="eggNOG" id="COG0823">
    <property type="taxonomic scope" value="Bacteria"/>
</dbReference>
<keyword evidence="2 5" id="KW-0732">Signal</keyword>
<keyword evidence="3" id="KW-0325">Glycoprotein</keyword>
<gene>
    <name evidence="7" type="ORF">CAP_0727</name>
</gene>
<evidence type="ECO:0000313" key="7">
    <source>
        <dbReference type="EMBL" id="EYF07248.1"/>
    </source>
</evidence>
<name>A0A017TD75_9BACT</name>
<keyword evidence="8" id="KW-1185">Reference proteome</keyword>
<dbReference type="PROSITE" id="PS51820">
    <property type="entry name" value="PA14"/>
    <property type="match status" value="1"/>
</dbReference>
<sequence length="309" mass="31816">MKTPPEAPPRVTPVPSTPPQRLKVTPSWLLFAATGALASSLAAAACGGDSGGSTDTGGATQGNGAGSGAGNGMGGAGQGGGLGLTSGSGGGGIGGSGGAGGECGTALQGIVRDFQVSHPDFEDDLGTDLGIVEPLLGDDGKPVYAGDPATPTTSGREAFDQWYRDEPGVNQAIPVSITLEPAGDGLYAYDNSAFFPIDDQGFGNEGNIHNYHFTYEIHTEFDYKGGEVFNFRGDDDVFTFINGHLAIDLGGVHGPQSASVDLDARSEEFGIAPGNRYTLDFFFAERHTSQSNFRIETSIECFTPVEPPQ</sequence>
<comment type="similarity">
    <text evidence="1">Belongs to the prespore-cell-inducing factor family.</text>
</comment>
<feature type="domain" description="PA14" evidence="6">
    <location>
        <begin position="153"/>
        <end position="309"/>
    </location>
</feature>
<dbReference type="Proteomes" id="UP000019678">
    <property type="component" value="Unassembled WGS sequence"/>
</dbReference>